<feature type="repeat" description="ANK" evidence="4">
    <location>
        <begin position="2021"/>
        <end position="2054"/>
    </location>
</feature>
<evidence type="ECO:0000256" key="2">
    <source>
        <dbReference type="ARBA" id="ARBA00022737"/>
    </source>
</evidence>
<feature type="domain" description="NACHT" evidence="7">
    <location>
        <begin position="112"/>
        <end position="258"/>
    </location>
</feature>
<evidence type="ECO:0000313" key="9">
    <source>
        <dbReference type="Proteomes" id="UP000789595"/>
    </source>
</evidence>
<dbReference type="PANTHER" id="PTHR24198:SF165">
    <property type="entry name" value="ANKYRIN REPEAT-CONTAINING PROTEIN-RELATED"/>
    <property type="match status" value="1"/>
</dbReference>
<sequence length="2092" mass="222403">MGGGVSSLPAEVSLAEAKELAGAKWQPAWEEKFAEAKISKDEAIQCWKESEAKAAISEALYEKLHGADRSSVAEALDFSAIVNEKRGQHLPGTREWVFEAVLRWRTDADSAKLFWLVGGGGTGKSVAAAELLARLLDKQNAAAWHFCKHTEPARSAPAVLLRSLAGMLCATVEAFEDALKESAGVETDKVDELFEALLAKPLRSVEAPRGADDALVLVIDALDELPRDALQPVLSLLATELKTLPPWIKLVVTSRDEAQIKGALSGYTPSELRVDEARNRQDVRAYLTVLAKEHVELEVTMESLRHEVEAKFPGLKNLDTFADLEDPLRRSKGAYDEAVRGVAGIHELEKYKERRLDLMQDETDFDKLYADASLAQTILVDALKTLPGDVADPGVKGRGSAERKLADKYTDKNGVPHPEKFRDLSRATVLSGSATDLLKVLTELDGGGLGLEIAQLKNKFASPTPLGYRDMNLNVSTRLDDGRKHLAEVQLNLKSVANAKHIAHEQYEVIRLALPKMCEGTSVGAGALEAFIAERLNSSALDAAVTSLERKAGGLMLYARLIADQLEATSGKIDFARVGALPAGLDEIYAENFRRVFVDDGAWGDALPLVELICAAGEPLTVDAASGALGWDRARCRKVCDGVSLLFPLREGDVIGVLHKTVTDWLMGEAPFDKRSSEDAFFVARDAAHRRLARACARAIRAGVLDTESYSSDAAADVVLASFVEGEGGVASDAYALRWCLFHLKRSRNEGEAVAVACSLSYVRKRSAGDIVSFVADLNVLQGQDTLLLSDSLVLSRNLLSRGLPLLEQLWQRLVPRANAESSPAARRLADDAKSAASKLPLSAVRPMGLTAAGGAERCLIETQAECLATFVDPATGEPRVACGVGGVYSREVRIYDPVAGGAALVVIDVGSDVYALAVFTDPATGEPCLACGCYDGKVRIFDPVAGGEALLVLEVGSSVYSLAVFADPATGAPRLASGSRDGKVRVYDPIAGGEALLVINVGDDVNVLAFFVDPATGEPRLACAPGKKVLVFDPIAGGDALLVLDIGETVNALAVFKEPATSAPGLACGTVKRDRWGDVVGGDVRVFDAVSGGDALLVIDVGSCVNALVAFKDLATGALRLASGSEDNKVRIFDPVAGGEALVVLEGHEETVWALIAFVDPATGEPRLVSASNDVRVWNPAAGGAAIEAEPEGHSNRVNALVTFVDPATGALRVATGSRDKMIRVWDADTGDSVLVIDVGETVMALAFFVDPATGAPRLVTDSGKVFDPVAGGEALVVIDMEASALEVFTDPATGAPRLACGSYDHHVIGKVRVFNPVAGGEALVVIDVGSEVKALAVFADPATGELRIACGCDDKKVRIYNPIAGGEALLVLEGHTSRVNSLTVFTDPATGGLRLASGSQGGSVRVWDLAAGAALFVLEGHTSAVFALTAFADPATGEMRLGSGGRKTLRVWDASKGGAALRVVPFEDGVFALTLRDDKRGLFVAFGKRWGELRVESGTTPLTLACYKGDVAAINDLLQQGAGVDQEDNDGYAPLFVASLKGHVDAACVLLDAGAAVDKRREGDWSPFGIACALGHLDVATLLVERGVDTDAINTCVGGMPPLLFACRNRNLGAMRLCLERGADPNWANEDGRTVLYDACKNDSVDVARLLLDKGAEVDRAQKDGATPLYAACLKGHVDAAQLLLERGAAFKDDGSAFCEGDTVEARYQGQKYYPGKISRDCGEGKYDIAYDDGDKEEGVDARLIRKQTLSPLYAARDCGEGKYDITYDDGDKEKNVEARLIRRLPLSPLDIAQENGHAAVVALLEEHHWRPSSVGRGNSSSTSSKRKSTASGPARGGTEDAMAAMADGGEGDEKALRFYTACFDGNLDEVQRIVQGNPDLELNRVIHGGTAFAAAVQNSHVDVVRYLAGLGADMETPIHDGATPAFIACYRGNVEIVRFLCSQMVNLETPNANGNTPFAIAAQHRRLDIAEILLQHGVNIAPVNKKGSTPFFFACQEGNLDVVKFLVRNGADARLGKNGISPFHMACYRGHLDVVTYLVVEVEVDARAVDGSGRTPLEVARRAKKADVINFLEQIDAEKDKGIDPLPQK</sequence>
<gene>
    <name evidence="8" type="ORF">PECAL_1P06380</name>
</gene>
<feature type="repeat" description="ANK" evidence="4">
    <location>
        <begin position="1923"/>
        <end position="1955"/>
    </location>
</feature>
<dbReference type="Gene3D" id="2.30.30.140">
    <property type="match status" value="1"/>
</dbReference>
<dbReference type="SUPFAM" id="SSF48403">
    <property type="entry name" value="Ankyrin repeat"/>
    <property type="match status" value="2"/>
</dbReference>
<dbReference type="InterPro" id="IPR015943">
    <property type="entry name" value="WD40/YVTN_repeat-like_dom_sf"/>
</dbReference>
<evidence type="ECO:0000256" key="1">
    <source>
        <dbReference type="ARBA" id="ARBA00022574"/>
    </source>
</evidence>
<dbReference type="Gene3D" id="1.25.40.20">
    <property type="entry name" value="Ankyrin repeat-containing domain"/>
    <property type="match status" value="3"/>
</dbReference>
<dbReference type="InterPro" id="IPR001680">
    <property type="entry name" value="WD40_rpt"/>
</dbReference>
<dbReference type="Gene3D" id="2.130.10.10">
    <property type="entry name" value="YVTN repeat-like/Quinoprotein amine dehydrogenase"/>
    <property type="match status" value="3"/>
</dbReference>
<dbReference type="PROSITE" id="PS50088">
    <property type="entry name" value="ANK_REPEAT"/>
    <property type="match status" value="11"/>
</dbReference>
<dbReference type="PROSITE" id="PS50082">
    <property type="entry name" value="WD_REPEATS_2"/>
    <property type="match status" value="2"/>
</dbReference>
<dbReference type="CDD" id="cd04508">
    <property type="entry name" value="Tudor_SF"/>
    <property type="match status" value="1"/>
</dbReference>
<dbReference type="PROSITE" id="PS50837">
    <property type="entry name" value="NACHT"/>
    <property type="match status" value="1"/>
</dbReference>
<dbReference type="InterPro" id="IPR007111">
    <property type="entry name" value="NACHT_NTPase"/>
</dbReference>
<evidence type="ECO:0000256" key="4">
    <source>
        <dbReference type="PROSITE-ProRule" id="PRU00023"/>
    </source>
</evidence>
<feature type="repeat" description="WD" evidence="5">
    <location>
        <begin position="1192"/>
        <end position="1237"/>
    </location>
</feature>
<dbReference type="SMART" id="SM00248">
    <property type="entry name" value="ANK"/>
    <property type="match status" value="13"/>
</dbReference>
<feature type="repeat" description="ANK" evidence="4">
    <location>
        <begin position="1532"/>
        <end position="1564"/>
    </location>
</feature>
<evidence type="ECO:0000259" key="7">
    <source>
        <dbReference type="PROSITE" id="PS50837"/>
    </source>
</evidence>
<dbReference type="SUPFAM" id="SSF50978">
    <property type="entry name" value="WD40 repeat-like"/>
    <property type="match status" value="1"/>
</dbReference>
<dbReference type="Proteomes" id="UP000789595">
    <property type="component" value="Unassembled WGS sequence"/>
</dbReference>
<dbReference type="Pfam" id="PF24883">
    <property type="entry name" value="NPHP3_N"/>
    <property type="match status" value="1"/>
</dbReference>
<proteinExistence type="predicted"/>
<evidence type="ECO:0000256" key="3">
    <source>
        <dbReference type="ARBA" id="ARBA00023043"/>
    </source>
</evidence>
<keyword evidence="9" id="KW-1185">Reference proteome</keyword>
<dbReference type="Pfam" id="PF12796">
    <property type="entry name" value="Ank_2"/>
    <property type="match status" value="4"/>
</dbReference>
<dbReference type="EMBL" id="CAKKNE010000001">
    <property type="protein sequence ID" value="CAH0364283.1"/>
    <property type="molecule type" value="Genomic_DNA"/>
</dbReference>
<evidence type="ECO:0000313" key="8">
    <source>
        <dbReference type="EMBL" id="CAH0364283.1"/>
    </source>
</evidence>
<dbReference type="InterPro" id="IPR027417">
    <property type="entry name" value="P-loop_NTPase"/>
</dbReference>
<dbReference type="InterPro" id="IPR036770">
    <property type="entry name" value="Ankyrin_rpt-contain_sf"/>
</dbReference>
<dbReference type="InterPro" id="IPR002110">
    <property type="entry name" value="Ankyrin_rpt"/>
</dbReference>
<accession>A0A8J2S3G7</accession>
<feature type="repeat" description="ANK" evidence="4">
    <location>
        <begin position="1956"/>
        <end position="1988"/>
    </location>
</feature>
<dbReference type="OrthoDB" id="206617at2759"/>
<organism evidence="8 9">
    <name type="scientific">Pelagomonas calceolata</name>
    <dbReference type="NCBI Taxonomy" id="35677"/>
    <lineage>
        <taxon>Eukaryota</taxon>
        <taxon>Sar</taxon>
        <taxon>Stramenopiles</taxon>
        <taxon>Ochrophyta</taxon>
        <taxon>Pelagophyceae</taxon>
        <taxon>Pelagomonadales</taxon>
        <taxon>Pelagomonadaceae</taxon>
        <taxon>Pelagomonas</taxon>
    </lineage>
</organism>
<dbReference type="PROSITE" id="PS50294">
    <property type="entry name" value="WD_REPEATS_REGION"/>
    <property type="match status" value="1"/>
</dbReference>
<name>A0A8J2S3G7_9STRA</name>
<feature type="repeat" description="ANK" evidence="4">
    <location>
        <begin position="1633"/>
        <end position="1665"/>
    </location>
</feature>
<keyword evidence="1 5" id="KW-0853">WD repeat</keyword>
<dbReference type="InterPro" id="IPR036322">
    <property type="entry name" value="WD40_repeat_dom_sf"/>
</dbReference>
<evidence type="ECO:0000256" key="6">
    <source>
        <dbReference type="SAM" id="MobiDB-lite"/>
    </source>
</evidence>
<feature type="repeat" description="ANK" evidence="4">
    <location>
        <begin position="1989"/>
        <end position="2021"/>
    </location>
</feature>
<dbReference type="SUPFAM" id="SSF52540">
    <property type="entry name" value="P-loop containing nucleoside triphosphate hydrolases"/>
    <property type="match status" value="1"/>
</dbReference>
<feature type="region of interest" description="Disordered" evidence="6">
    <location>
        <begin position="1814"/>
        <end position="1843"/>
    </location>
</feature>
<feature type="repeat" description="ANK" evidence="4">
    <location>
        <begin position="1499"/>
        <end position="1531"/>
    </location>
</feature>
<feature type="compositionally biased region" description="Low complexity" evidence="6">
    <location>
        <begin position="1815"/>
        <end position="1826"/>
    </location>
</feature>
<dbReference type="InterPro" id="IPR056884">
    <property type="entry name" value="NPHP3-like_N"/>
</dbReference>
<dbReference type="InterPro" id="IPR019775">
    <property type="entry name" value="WD40_repeat_CS"/>
</dbReference>
<reference evidence="8" key="1">
    <citation type="submission" date="2021-11" db="EMBL/GenBank/DDBJ databases">
        <authorList>
            <consortium name="Genoscope - CEA"/>
            <person name="William W."/>
        </authorList>
    </citation>
    <scope>NUCLEOTIDE SEQUENCE</scope>
</reference>
<dbReference type="InterPro" id="IPR011047">
    <property type="entry name" value="Quinoprotein_ADH-like_sf"/>
</dbReference>
<evidence type="ECO:0000256" key="5">
    <source>
        <dbReference type="PROSITE-ProRule" id="PRU00221"/>
    </source>
</evidence>
<feature type="repeat" description="ANK" evidence="4">
    <location>
        <begin position="1890"/>
        <end position="1922"/>
    </location>
</feature>
<dbReference type="Pfam" id="PF00400">
    <property type="entry name" value="WD40"/>
    <property type="match status" value="3"/>
</dbReference>
<feature type="repeat" description="ANK" evidence="4">
    <location>
        <begin position="1565"/>
        <end position="1597"/>
    </location>
</feature>
<dbReference type="PROSITE" id="PS50297">
    <property type="entry name" value="ANK_REP_REGION"/>
    <property type="match status" value="8"/>
</dbReference>
<dbReference type="PANTHER" id="PTHR24198">
    <property type="entry name" value="ANKYRIN REPEAT AND PROTEIN KINASE DOMAIN-CONTAINING PROTEIN"/>
    <property type="match status" value="1"/>
</dbReference>
<feature type="repeat" description="ANK" evidence="4">
    <location>
        <begin position="1666"/>
        <end position="1698"/>
    </location>
</feature>
<comment type="caution">
    <text evidence="8">The sequence shown here is derived from an EMBL/GenBank/DDBJ whole genome shotgun (WGS) entry which is preliminary data.</text>
</comment>
<keyword evidence="2" id="KW-0677">Repeat</keyword>
<protein>
    <recommendedName>
        <fullName evidence="7">NACHT domain-containing protein</fullName>
    </recommendedName>
</protein>
<dbReference type="SUPFAM" id="SSF50998">
    <property type="entry name" value="Quinoprotein alcohol dehydrogenase-like"/>
    <property type="match status" value="1"/>
</dbReference>
<dbReference type="Gene3D" id="3.40.50.300">
    <property type="entry name" value="P-loop containing nucleotide triphosphate hydrolases"/>
    <property type="match status" value="1"/>
</dbReference>
<feature type="repeat" description="WD" evidence="5">
    <location>
        <begin position="1374"/>
        <end position="1419"/>
    </location>
</feature>
<dbReference type="PROSITE" id="PS00678">
    <property type="entry name" value="WD_REPEATS_1"/>
    <property type="match status" value="1"/>
</dbReference>
<feature type="repeat" description="ANK" evidence="4">
    <location>
        <begin position="1600"/>
        <end position="1632"/>
    </location>
</feature>
<keyword evidence="3 4" id="KW-0040">ANK repeat</keyword>
<dbReference type="SMART" id="SM00320">
    <property type="entry name" value="WD40"/>
    <property type="match status" value="8"/>
</dbReference>